<dbReference type="PANTHER" id="PTHR45614:SF241">
    <property type="entry name" value="MYB-LIKE DNA-BINDING PROTEIN"/>
    <property type="match status" value="1"/>
</dbReference>
<evidence type="ECO:0000259" key="3">
    <source>
        <dbReference type="PROSITE" id="PS51294"/>
    </source>
</evidence>
<feature type="compositionally biased region" description="Low complexity" evidence="1">
    <location>
        <begin position="425"/>
        <end position="443"/>
    </location>
</feature>
<dbReference type="Gene3D" id="1.10.10.60">
    <property type="entry name" value="Homeodomain-like"/>
    <property type="match status" value="3"/>
</dbReference>
<feature type="domain" description="HTH myb-type" evidence="3">
    <location>
        <begin position="58"/>
        <end position="107"/>
    </location>
</feature>
<gene>
    <name evidence="4" type="ORF">BSP0115_LOCUS9167</name>
</gene>
<dbReference type="GO" id="GO:0000981">
    <property type="term" value="F:DNA-binding transcription factor activity, RNA polymerase II-specific"/>
    <property type="evidence" value="ECO:0007669"/>
    <property type="project" value="TreeGrafter"/>
</dbReference>
<dbReference type="PANTHER" id="PTHR45614">
    <property type="entry name" value="MYB PROTEIN-RELATED"/>
    <property type="match status" value="1"/>
</dbReference>
<dbReference type="CDD" id="cd00167">
    <property type="entry name" value="SANT"/>
    <property type="match status" value="3"/>
</dbReference>
<reference evidence="4" key="1">
    <citation type="submission" date="2021-01" db="EMBL/GenBank/DDBJ databases">
        <authorList>
            <person name="Corre E."/>
            <person name="Pelletier E."/>
            <person name="Niang G."/>
            <person name="Scheremetjew M."/>
            <person name="Finn R."/>
            <person name="Kale V."/>
            <person name="Holt S."/>
            <person name="Cochrane G."/>
            <person name="Meng A."/>
            <person name="Brown T."/>
            <person name="Cohen L."/>
        </authorList>
    </citation>
    <scope>NUCLEOTIDE SEQUENCE</scope>
    <source>
        <strain evidence="4">Ms1</strain>
    </source>
</reference>
<evidence type="ECO:0000259" key="2">
    <source>
        <dbReference type="PROSITE" id="PS50090"/>
    </source>
</evidence>
<dbReference type="EMBL" id="HBFS01013510">
    <property type="protein sequence ID" value="CAD8915910.1"/>
    <property type="molecule type" value="Transcribed_RNA"/>
</dbReference>
<feature type="domain" description="Myb-like" evidence="2">
    <location>
        <begin position="58"/>
        <end position="111"/>
    </location>
</feature>
<protein>
    <submittedName>
        <fullName evidence="4">Uncharacterized protein</fullName>
    </submittedName>
</protein>
<feature type="compositionally biased region" description="Basic residues" evidence="1">
    <location>
        <begin position="229"/>
        <end position="239"/>
    </location>
</feature>
<dbReference type="InterPro" id="IPR009057">
    <property type="entry name" value="Homeodomain-like_sf"/>
</dbReference>
<feature type="compositionally biased region" description="Gly residues" evidence="1">
    <location>
        <begin position="202"/>
        <end position="211"/>
    </location>
</feature>
<sequence length="547" mass="57394">MASGRGGRAGQEPWTPAEREALRAAVIEHGESQWDLVMEDMASYGRTPEACRRFWQSSNPIVKGAWAPEEDALLVELLARVGDDVKVWGEIAGHVPGRNAKQCRERWVNNLDPTVNKGPWTEAEDRALVAAQAELGNKWSAIAERLPGRPDNAVKNRWYCMLNRQSVPRTPSRRAARRAAVAAAAAAAEAAAEEEEDDGADVGAGGGGGGVAVEPSEAPAARGGAGGGARRRTMHRRSRSAPETLTFVLDALQPELMPRQGAAMAVRDDAAGDGAGGASDVAAAAVAELYASKPVENPLADVEGVGDSPTAIRELLAGIEGHVKETTAETAAKMFGLGRRSMRPTALGGALADLGSLQGGYESPSLEAQMHLHLASHYQHDEQAAQGDGAGFDGMADDSESTLSHATSQQAHWRPDGGHDDMMDDAAAPAKRPQAGGSDFASGFDDDDETSASRSGSFVTYDDDMLQTAFELQHSHSPQAAGGGDDDMGEVVDALFGDHEEEGKHGGGFAADAFDLGVGAHLHGVSADDIVLHNAEDPFDYAEVCEL</sequence>
<feature type="domain" description="Myb-like" evidence="2">
    <location>
        <begin position="112"/>
        <end position="162"/>
    </location>
</feature>
<dbReference type="InterPro" id="IPR050560">
    <property type="entry name" value="MYB_TF"/>
</dbReference>
<organism evidence="4">
    <name type="scientific">Bicosoecida sp. CB-2014</name>
    <dbReference type="NCBI Taxonomy" id="1486930"/>
    <lineage>
        <taxon>Eukaryota</taxon>
        <taxon>Sar</taxon>
        <taxon>Stramenopiles</taxon>
        <taxon>Bigyra</taxon>
        <taxon>Opalozoa</taxon>
        <taxon>Bicosoecida</taxon>
    </lineage>
</organism>
<evidence type="ECO:0000256" key="1">
    <source>
        <dbReference type="SAM" id="MobiDB-lite"/>
    </source>
</evidence>
<dbReference type="SMART" id="SM00717">
    <property type="entry name" value="SANT"/>
    <property type="match status" value="3"/>
</dbReference>
<dbReference type="GO" id="GO:0005634">
    <property type="term" value="C:nucleus"/>
    <property type="evidence" value="ECO:0007669"/>
    <property type="project" value="TreeGrafter"/>
</dbReference>
<feature type="domain" description="HTH myb-type" evidence="3">
    <location>
        <begin position="13"/>
        <end position="57"/>
    </location>
</feature>
<feature type="domain" description="Myb-like" evidence="2">
    <location>
        <begin position="6"/>
        <end position="57"/>
    </location>
</feature>
<dbReference type="Pfam" id="PF00249">
    <property type="entry name" value="Myb_DNA-binding"/>
    <property type="match status" value="3"/>
</dbReference>
<evidence type="ECO:0000313" key="4">
    <source>
        <dbReference type="EMBL" id="CAD8915910.1"/>
    </source>
</evidence>
<feature type="region of interest" description="Disordered" evidence="1">
    <location>
        <begin position="380"/>
        <end position="456"/>
    </location>
</feature>
<dbReference type="AlphaFoldDB" id="A0A7S1CCU8"/>
<accession>A0A7S1CCU8</accession>
<feature type="compositionally biased region" description="Acidic residues" evidence="1">
    <location>
        <begin position="191"/>
        <end position="200"/>
    </location>
</feature>
<feature type="domain" description="HTH myb-type" evidence="3">
    <location>
        <begin position="112"/>
        <end position="166"/>
    </location>
</feature>
<dbReference type="PROSITE" id="PS51294">
    <property type="entry name" value="HTH_MYB"/>
    <property type="match status" value="3"/>
</dbReference>
<dbReference type="InterPro" id="IPR001005">
    <property type="entry name" value="SANT/Myb"/>
</dbReference>
<dbReference type="InterPro" id="IPR017930">
    <property type="entry name" value="Myb_dom"/>
</dbReference>
<name>A0A7S1CCU8_9STRA</name>
<feature type="region of interest" description="Disordered" evidence="1">
    <location>
        <begin position="188"/>
        <end position="240"/>
    </location>
</feature>
<dbReference type="SUPFAM" id="SSF46689">
    <property type="entry name" value="Homeodomain-like"/>
    <property type="match status" value="2"/>
</dbReference>
<proteinExistence type="predicted"/>
<dbReference type="GO" id="GO:0000978">
    <property type="term" value="F:RNA polymerase II cis-regulatory region sequence-specific DNA binding"/>
    <property type="evidence" value="ECO:0007669"/>
    <property type="project" value="TreeGrafter"/>
</dbReference>
<feature type="compositionally biased region" description="Polar residues" evidence="1">
    <location>
        <begin position="401"/>
        <end position="411"/>
    </location>
</feature>
<dbReference type="PROSITE" id="PS50090">
    <property type="entry name" value="MYB_LIKE"/>
    <property type="match status" value="3"/>
</dbReference>